<keyword evidence="3" id="KW-1185">Reference proteome</keyword>
<dbReference type="EMBL" id="MU004548">
    <property type="protein sequence ID" value="KAF2648270.1"/>
    <property type="molecule type" value="Genomic_DNA"/>
</dbReference>
<evidence type="ECO:0000256" key="1">
    <source>
        <dbReference type="SAM" id="MobiDB-lite"/>
    </source>
</evidence>
<dbReference type="Proteomes" id="UP000799324">
    <property type="component" value="Unassembled WGS sequence"/>
</dbReference>
<feature type="compositionally biased region" description="Basic and acidic residues" evidence="1">
    <location>
        <begin position="56"/>
        <end position="83"/>
    </location>
</feature>
<accession>A0A6A6SKX0</accession>
<evidence type="ECO:0000313" key="2">
    <source>
        <dbReference type="EMBL" id="KAF2648270.1"/>
    </source>
</evidence>
<feature type="region of interest" description="Disordered" evidence="1">
    <location>
        <begin position="47"/>
        <end position="83"/>
    </location>
</feature>
<protein>
    <submittedName>
        <fullName evidence="2">Uncharacterized protein</fullName>
    </submittedName>
</protein>
<name>A0A6A6SKX0_9PLEO</name>
<organism evidence="2 3">
    <name type="scientific">Lophiostoma macrostomum CBS 122681</name>
    <dbReference type="NCBI Taxonomy" id="1314788"/>
    <lineage>
        <taxon>Eukaryota</taxon>
        <taxon>Fungi</taxon>
        <taxon>Dikarya</taxon>
        <taxon>Ascomycota</taxon>
        <taxon>Pezizomycotina</taxon>
        <taxon>Dothideomycetes</taxon>
        <taxon>Pleosporomycetidae</taxon>
        <taxon>Pleosporales</taxon>
        <taxon>Lophiostomataceae</taxon>
        <taxon>Lophiostoma</taxon>
    </lineage>
</organism>
<sequence>MPRYHGGDRLDPDHVSMAQIDHIQGPERMDAYIDDVEFGEAMDKQFRNKLKKRSAHHDPAEDKKGSEAAEDKKGSEAAGDKLALEASDPQSAFAAGNANAAHEAGASNAALAAAPASIAPDDENDEDLEFVVMVKGKNAVQDCMGLGPYGFFHNSPILLMQAKKAQDLIDAQEKATQVFHQDLLSEDGKDTYVKNFPSKEATLRAEFPPHQRPTFTKTFEFAKAMSKYGSDRRSKIMELKTAFDAYNASVTSLIQDNELTHAELITAQRDAQYFQNLNSRNERPSTQQELEHHQDLRQDFQQDISKQMAAYDALINAGLQKINEGRVGWEADLD</sequence>
<proteinExistence type="predicted"/>
<evidence type="ECO:0000313" key="3">
    <source>
        <dbReference type="Proteomes" id="UP000799324"/>
    </source>
</evidence>
<gene>
    <name evidence="2" type="ORF">K491DRAFT_254978</name>
</gene>
<reference evidence="2" key="1">
    <citation type="journal article" date="2020" name="Stud. Mycol.">
        <title>101 Dothideomycetes genomes: a test case for predicting lifestyles and emergence of pathogens.</title>
        <authorList>
            <person name="Haridas S."/>
            <person name="Albert R."/>
            <person name="Binder M."/>
            <person name="Bloem J."/>
            <person name="Labutti K."/>
            <person name="Salamov A."/>
            <person name="Andreopoulos B."/>
            <person name="Baker S."/>
            <person name="Barry K."/>
            <person name="Bills G."/>
            <person name="Bluhm B."/>
            <person name="Cannon C."/>
            <person name="Castanera R."/>
            <person name="Culley D."/>
            <person name="Daum C."/>
            <person name="Ezra D."/>
            <person name="Gonzalez J."/>
            <person name="Henrissat B."/>
            <person name="Kuo A."/>
            <person name="Liang C."/>
            <person name="Lipzen A."/>
            <person name="Lutzoni F."/>
            <person name="Magnuson J."/>
            <person name="Mondo S."/>
            <person name="Nolan M."/>
            <person name="Ohm R."/>
            <person name="Pangilinan J."/>
            <person name="Park H.-J."/>
            <person name="Ramirez L."/>
            <person name="Alfaro M."/>
            <person name="Sun H."/>
            <person name="Tritt A."/>
            <person name="Yoshinaga Y."/>
            <person name="Zwiers L.-H."/>
            <person name="Turgeon B."/>
            <person name="Goodwin S."/>
            <person name="Spatafora J."/>
            <person name="Crous P."/>
            <person name="Grigoriev I."/>
        </authorList>
    </citation>
    <scope>NUCLEOTIDE SEQUENCE</scope>
    <source>
        <strain evidence="2">CBS 122681</strain>
    </source>
</reference>
<dbReference type="AlphaFoldDB" id="A0A6A6SKX0"/>